<evidence type="ECO:0000313" key="3">
    <source>
        <dbReference type="Proteomes" id="UP001603978"/>
    </source>
</evidence>
<organism evidence="2 3">
    <name type="scientific">Nonomuraea marmarensis</name>
    <dbReference type="NCBI Taxonomy" id="3351344"/>
    <lineage>
        <taxon>Bacteria</taxon>
        <taxon>Bacillati</taxon>
        <taxon>Actinomycetota</taxon>
        <taxon>Actinomycetes</taxon>
        <taxon>Streptosporangiales</taxon>
        <taxon>Streptosporangiaceae</taxon>
        <taxon>Nonomuraea</taxon>
    </lineage>
</organism>
<dbReference type="RefSeq" id="WP_393173883.1">
    <property type="nucleotide sequence ID" value="NZ_JBICRM010000034.1"/>
</dbReference>
<feature type="region of interest" description="Disordered" evidence="1">
    <location>
        <begin position="195"/>
        <end position="225"/>
    </location>
</feature>
<gene>
    <name evidence="2" type="ORF">ACFLIM_39370</name>
</gene>
<feature type="compositionally biased region" description="Low complexity" evidence="1">
    <location>
        <begin position="195"/>
        <end position="208"/>
    </location>
</feature>
<dbReference type="EMBL" id="JBICRM010000034">
    <property type="protein sequence ID" value="MFG1709270.1"/>
    <property type="molecule type" value="Genomic_DNA"/>
</dbReference>
<protein>
    <submittedName>
        <fullName evidence="2">Uncharacterized protein</fullName>
    </submittedName>
</protein>
<evidence type="ECO:0000313" key="2">
    <source>
        <dbReference type="EMBL" id="MFG1709270.1"/>
    </source>
</evidence>
<keyword evidence="3" id="KW-1185">Reference proteome</keyword>
<sequence>MMMVILALVVAALIAGVILWRRPDARAVAAGAWKAGRKQAATEFRNGYKATRQAYDRAQKALQQRGTKRARAMSAVLELLGVTVVTAGGAVYGAAKTIGATQRIIVEAAKGGRDAYKTLEVEAEVIDEVVHTDDQTYVAPPVADGTKLLTNTIIIATTECEKCGAKHSVMIQAGQNSAVTKCDCGQELRFSRAAPAEANTQAQTQAATDNPGAEQAPQPEGTDMAAQEATGLTSYSQAHEQIAQQLNALSVTSNNLVASMGDTIAQHSNLIGNAAVLQDLLNQAASIAAQIAKDAAAVATA</sequence>
<proteinExistence type="predicted"/>
<name>A0ABW7APG6_9ACTN</name>
<comment type="caution">
    <text evidence="2">The sequence shown here is derived from an EMBL/GenBank/DDBJ whole genome shotgun (WGS) entry which is preliminary data.</text>
</comment>
<reference evidence="2 3" key="1">
    <citation type="submission" date="2024-10" db="EMBL/GenBank/DDBJ databases">
        <authorList>
            <person name="Topkara A.R."/>
            <person name="Saygin H."/>
        </authorList>
    </citation>
    <scope>NUCLEOTIDE SEQUENCE [LARGE SCALE GENOMIC DNA]</scope>
    <source>
        <strain evidence="2 3">M3C6</strain>
    </source>
</reference>
<dbReference type="Proteomes" id="UP001603978">
    <property type="component" value="Unassembled WGS sequence"/>
</dbReference>
<accession>A0ABW7APG6</accession>
<evidence type="ECO:0000256" key="1">
    <source>
        <dbReference type="SAM" id="MobiDB-lite"/>
    </source>
</evidence>